<dbReference type="RefSeq" id="WP_130264505.1">
    <property type="nucleotide sequence ID" value="NZ_CP035952.1"/>
</dbReference>
<dbReference type="Pfam" id="PF14488">
    <property type="entry name" value="DUF4434"/>
    <property type="match status" value="1"/>
</dbReference>
<keyword evidence="4" id="KW-1185">Reference proteome</keyword>
<evidence type="ECO:0000256" key="1">
    <source>
        <dbReference type="SAM" id="SignalP"/>
    </source>
</evidence>
<evidence type="ECO:0000259" key="2">
    <source>
        <dbReference type="Pfam" id="PF14488"/>
    </source>
</evidence>
<reference evidence="3 4" key="1">
    <citation type="submission" date="2019-02" db="EMBL/GenBank/DDBJ databases">
        <title>Complete genome sequence of Pseudomonas sp. SNU WT1 isolated from rainbow trout.</title>
        <authorList>
            <person name="Oh W.T."/>
            <person name="Park S.C."/>
        </authorList>
    </citation>
    <scope>NUCLEOTIDE SEQUENCE [LARGE SCALE GENOMIC DNA]</scope>
    <source>
        <strain evidence="3 4">SNU WT1</strain>
    </source>
</reference>
<feature type="signal peptide" evidence="1">
    <location>
        <begin position="1"/>
        <end position="18"/>
    </location>
</feature>
<dbReference type="AlphaFoldDB" id="A0A411MIK8"/>
<dbReference type="OrthoDB" id="7344472at2"/>
<dbReference type="KEGG" id="ptk:EXN22_13385"/>
<dbReference type="NCBIfam" id="NF007404">
    <property type="entry name" value="PRK09936.1"/>
    <property type="match status" value="1"/>
</dbReference>
<sequence length="281" mass="31307">MRRLIAVMLLLLSLPATADERLFYQPLNRDAQLSQAQWQALWQATRAQGGKTLIVQWTAYGDSDFGGARGWLANSLRLAHEQGLQLVLGLHMDAAYYQRIDELDGVGLAAYWKAQLGKSLAQQRTLRQDWQLPVAGWYLPMELDDLHFHSADRRQALYTQLQDFNRRLDAPLHLSAFSAGRLSPAVNARWLEQLASLKLQVWWQDGAGTARLAPLVRQGYLDALPCTVGIVNEAFRQTSAAGQPFTAMPAPPAAGADCHARAIFSLRYRPWAQGVLPLAGH</sequence>
<evidence type="ECO:0000313" key="4">
    <source>
        <dbReference type="Proteomes" id="UP000291130"/>
    </source>
</evidence>
<accession>A0A411MIK8</accession>
<dbReference type="EMBL" id="CP035952">
    <property type="protein sequence ID" value="QBF26637.1"/>
    <property type="molecule type" value="Genomic_DNA"/>
</dbReference>
<feature type="chain" id="PRO_5019452044" evidence="1">
    <location>
        <begin position="19"/>
        <end position="281"/>
    </location>
</feature>
<protein>
    <submittedName>
        <fullName evidence="3">DUF4434 family protein</fullName>
    </submittedName>
</protein>
<organism evidence="3 4">
    <name type="scientific">Pseudomonas tructae</name>
    <dbReference type="NCBI Taxonomy" id="2518644"/>
    <lineage>
        <taxon>Bacteria</taxon>
        <taxon>Pseudomonadati</taxon>
        <taxon>Pseudomonadota</taxon>
        <taxon>Gammaproteobacteria</taxon>
        <taxon>Pseudomonadales</taxon>
        <taxon>Pseudomonadaceae</taxon>
        <taxon>Pseudomonas</taxon>
    </lineage>
</organism>
<dbReference type="Proteomes" id="UP000291130">
    <property type="component" value="Chromosome"/>
</dbReference>
<dbReference type="InterPro" id="IPR027849">
    <property type="entry name" value="DUF4434"/>
</dbReference>
<evidence type="ECO:0000313" key="3">
    <source>
        <dbReference type="EMBL" id="QBF26637.1"/>
    </source>
</evidence>
<dbReference type="Gene3D" id="3.20.20.80">
    <property type="entry name" value="Glycosidases"/>
    <property type="match status" value="1"/>
</dbReference>
<gene>
    <name evidence="3" type="ORF">EXN22_13385</name>
</gene>
<name>A0A411MIK8_9PSED</name>
<feature type="domain" description="DUF4434" evidence="2">
    <location>
        <begin position="23"/>
        <end position="213"/>
    </location>
</feature>
<keyword evidence="1" id="KW-0732">Signal</keyword>
<proteinExistence type="predicted"/>